<protein>
    <submittedName>
        <fullName evidence="3">Winged helix-turn-helix domain-containing protein</fullName>
    </submittedName>
</protein>
<reference evidence="3 4" key="1">
    <citation type="journal article" date="2019" name="Int. J. Syst. Evol. Microbiol.">
        <title>The Global Catalogue of Microorganisms (GCM) 10K type strain sequencing project: providing services to taxonomists for standard genome sequencing and annotation.</title>
        <authorList>
            <consortium name="The Broad Institute Genomics Platform"/>
            <consortium name="The Broad Institute Genome Sequencing Center for Infectious Disease"/>
            <person name="Wu L."/>
            <person name="Ma J."/>
        </authorList>
    </citation>
    <scope>NUCLEOTIDE SEQUENCE [LARGE SCALE GENOMIC DNA]</scope>
    <source>
        <strain evidence="3 4">XZYJT29</strain>
    </source>
</reference>
<dbReference type="Proteomes" id="UP001596432">
    <property type="component" value="Unassembled WGS sequence"/>
</dbReference>
<dbReference type="InterPro" id="IPR055775">
    <property type="entry name" value="DUF7351"/>
</dbReference>
<dbReference type="InterPro" id="IPR036388">
    <property type="entry name" value="WH-like_DNA-bd_sf"/>
</dbReference>
<organism evidence="3 4">
    <name type="scientific">Halosimplex aquaticum</name>
    <dbReference type="NCBI Taxonomy" id="3026162"/>
    <lineage>
        <taxon>Archaea</taxon>
        <taxon>Methanobacteriati</taxon>
        <taxon>Methanobacteriota</taxon>
        <taxon>Stenosarchaea group</taxon>
        <taxon>Halobacteria</taxon>
        <taxon>Halobacteriales</taxon>
        <taxon>Haloarculaceae</taxon>
        <taxon>Halosimplex</taxon>
    </lineage>
</organism>
<name>A0ABD5Y092_9EURY</name>
<dbReference type="Pfam" id="PF24042">
    <property type="entry name" value="DUF7351"/>
    <property type="match status" value="1"/>
</dbReference>
<feature type="domain" description="DUF7351" evidence="2">
    <location>
        <begin position="109"/>
        <end position="287"/>
    </location>
</feature>
<dbReference type="AlphaFoldDB" id="A0ABD5Y092"/>
<feature type="domain" description="DUF7347" evidence="1">
    <location>
        <begin position="11"/>
        <end position="91"/>
    </location>
</feature>
<evidence type="ECO:0000259" key="2">
    <source>
        <dbReference type="Pfam" id="PF24042"/>
    </source>
</evidence>
<dbReference type="RefSeq" id="WP_274324692.1">
    <property type="nucleotide sequence ID" value="NZ_CP118158.1"/>
</dbReference>
<comment type="caution">
    <text evidence="3">The sequence shown here is derived from an EMBL/GenBank/DDBJ whole genome shotgun (WGS) entry which is preliminary data.</text>
</comment>
<dbReference type="InterPro" id="IPR055771">
    <property type="entry name" value="DUF7347"/>
</dbReference>
<gene>
    <name evidence="3" type="ORF">ACFQMA_04470</name>
</gene>
<dbReference type="Pfam" id="PF24038">
    <property type="entry name" value="DUF7347"/>
    <property type="match status" value="1"/>
</dbReference>
<evidence type="ECO:0000313" key="4">
    <source>
        <dbReference type="Proteomes" id="UP001596432"/>
    </source>
</evidence>
<dbReference type="Gene3D" id="1.10.10.10">
    <property type="entry name" value="Winged helix-like DNA-binding domain superfamily/Winged helix DNA-binding domain"/>
    <property type="match status" value="1"/>
</dbReference>
<accession>A0ABD5Y092</accession>
<proteinExistence type="predicted"/>
<keyword evidence="4" id="KW-1185">Reference proteome</keyword>
<dbReference type="GeneID" id="78819341"/>
<evidence type="ECO:0000313" key="3">
    <source>
        <dbReference type="EMBL" id="MFC7139091.1"/>
    </source>
</evidence>
<sequence>MSDESDGRADPGEVFDAVANETRFDILRAVWDLTTAAGGGSASFARIREEAGVRDSGQFNYHLQELIPRFVQKGDDGYTVTHAGSRFVGAVVSGVYTDDETAVESQPVGACPNCGGTIEAGYETEQMQIECADCEVMVSNMAAPPILAANRDPEELPAVYSRYLLTEVERINRGFCPNCSGRIDTAAERPGGDAFEGFEEYLDVVHECRECGAVSHSTVGAAVVGHPAVVSLFHDAGVDVRETPVWELDPLFDTPGELVGEDPLRVEATVEVGGEALDLLLGENLDVIEYERRTVAGDGE</sequence>
<evidence type="ECO:0000259" key="1">
    <source>
        <dbReference type="Pfam" id="PF24038"/>
    </source>
</evidence>
<dbReference type="EMBL" id="JBHTAS010000001">
    <property type="protein sequence ID" value="MFC7139091.1"/>
    <property type="molecule type" value="Genomic_DNA"/>
</dbReference>